<name>F8NIR2_SERL9</name>
<sequence length="107" mass="11547">MVTLVMVLAIAINPNQLWYSAAQFALVGLYTNSLMTMLNTRQPSYITEASPIKHSMNQKSHFGTPGNGKNNTMNVVGNKPANVEFIALDEIGSYNGGDKSNGVKSLV</sequence>
<dbReference type="KEGG" id="sla:SERLADRAFT_433917"/>
<dbReference type="GeneID" id="18814263"/>
<dbReference type="RefSeq" id="XP_007314219.1">
    <property type="nucleotide sequence ID" value="XM_007314157.1"/>
</dbReference>
<dbReference type="AlphaFoldDB" id="F8NIR2"/>
<protein>
    <submittedName>
        <fullName evidence="1">Uncharacterized protein</fullName>
    </submittedName>
</protein>
<gene>
    <name evidence="1" type="ORF">SERLADRAFT_433917</name>
</gene>
<proteinExistence type="predicted"/>
<organism>
    <name type="scientific">Serpula lacrymans var. lacrymans (strain S7.9)</name>
    <name type="common">Dry rot fungus</name>
    <dbReference type="NCBI Taxonomy" id="578457"/>
    <lineage>
        <taxon>Eukaryota</taxon>
        <taxon>Fungi</taxon>
        <taxon>Dikarya</taxon>
        <taxon>Basidiomycota</taxon>
        <taxon>Agaricomycotina</taxon>
        <taxon>Agaricomycetes</taxon>
        <taxon>Agaricomycetidae</taxon>
        <taxon>Boletales</taxon>
        <taxon>Coniophorineae</taxon>
        <taxon>Serpulaceae</taxon>
        <taxon>Serpula</taxon>
    </lineage>
</organism>
<dbReference type="Proteomes" id="UP000008064">
    <property type="component" value="Unassembled WGS sequence"/>
</dbReference>
<dbReference type="EMBL" id="GL945429">
    <property type="protein sequence ID" value="EGO29977.1"/>
    <property type="molecule type" value="Genomic_DNA"/>
</dbReference>
<reference evidence="1" key="1">
    <citation type="submission" date="2011-04" db="EMBL/GenBank/DDBJ databases">
        <title>Evolution of plant cell wall degrading machinery underlies the functional diversity of forest fungi.</title>
        <authorList>
            <consortium name="US DOE Joint Genome Institute (JGI-PGF)"/>
            <person name="Eastwood D.C."/>
            <person name="Floudas D."/>
            <person name="Binder M."/>
            <person name="Majcherczyk A."/>
            <person name="Schneider P."/>
            <person name="Aerts A."/>
            <person name="Asiegbu F.O."/>
            <person name="Baker S.E."/>
            <person name="Barry K."/>
            <person name="Bendiksby M."/>
            <person name="Blumentritt M."/>
            <person name="Coutinho P.M."/>
            <person name="Cullen D."/>
            <person name="Cullen D."/>
            <person name="Gathman A."/>
            <person name="Goodell B."/>
            <person name="Henrissat B."/>
            <person name="Ihrmark K."/>
            <person name="Kauserud H."/>
            <person name="Kohler A."/>
            <person name="LaButti K."/>
            <person name="Lapidus A."/>
            <person name="Lavin J.L."/>
            <person name="Lee Y.-H."/>
            <person name="Lindquist E."/>
            <person name="Lilly W."/>
            <person name="Lucas S."/>
            <person name="Morin E."/>
            <person name="Murat C."/>
            <person name="Oguiza J.A."/>
            <person name="Park J."/>
            <person name="Pisabarro A.G."/>
            <person name="Riley R."/>
            <person name="Rosling A."/>
            <person name="Salamov A."/>
            <person name="Schmidt O."/>
            <person name="Schmutz J."/>
            <person name="Skrede I."/>
            <person name="Stenlid J."/>
            <person name="Wiebenga A."/>
            <person name="Xie X."/>
            <person name="Kues U."/>
            <person name="Hibbett D.S."/>
            <person name="Hoffmeister D."/>
            <person name="Hogberg N."/>
            <person name="Martin F."/>
            <person name="Grigoriev I.V."/>
            <person name="Watkinson S.C."/>
        </authorList>
    </citation>
    <scope>NUCLEOTIDE SEQUENCE</scope>
    <source>
        <strain evidence="1">S7.9</strain>
    </source>
</reference>
<evidence type="ECO:0000313" key="1">
    <source>
        <dbReference type="EMBL" id="EGO29977.1"/>
    </source>
</evidence>
<accession>F8NIR2</accession>
<dbReference type="HOGENOM" id="CLU_2211574_0_0_1"/>